<gene>
    <name evidence="1" type="ORF">HCG48_02895</name>
</gene>
<name>A0A6H1TSS4_9CYAN</name>
<dbReference type="RefSeq" id="WP_168567815.1">
    <property type="nucleotide sequence ID" value="NZ_CP051167.1"/>
</dbReference>
<dbReference type="KEGG" id="oxy:HCG48_02895"/>
<organism evidence="1 2">
    <name type="scientific">Oxynema aestuarii AP17</name>
    <dbReference type="NCBI Taxonomy" id="2064643"/>
    <lineage>
        <taxon>Bacteria</taxon>
        <taxon>Bacillati</taxon>
        <taxon>Cyanobacteriota</taxon>
        <taxon>Cyanophyceae</taxon>
        <taxon>Oscillatoriophycideae</taxon>
        <taxon>Oscillatoriales</taxon>
        <taxon>Oscillatoriaceae</taxon>
        <taxon>Oxynema</taxon>
        <taxon>Oxynema aestuarii</taxon>
    </lineage>
</organism>
<evidence type="ECO:0000313" key="2">
    <source>
        <dbReference type="Proteomes" id="UP000500857"/>
    </source>
</evidence>
<proteinExistence type="predicted"/>
<reference evidence="1 2" key="1">
    <citation type="submission" date="2020-04" db="EMBL/GenBank/DDBJ databases">
        <authorList>
            <person name="Basu S."/>
            <person name="Maruthanayagam V."/>
            <person name="Chakraborty S."/>
            <person name="Pramanik A."/>
            <person name="Mukherjee J."/>
            <person name="Brink B."/>
        </authorList>
    </citation>
    <scope>NUCLEOTIDE SEQUENCE [LARGE SCALE GENOMIC DNA]</scope>
    <source>
        <strain evidence="1 2">AP17</strain>
    </source>
</reference>
<dbReference type="EMBL" id="CP051167">
    <property type="protein sequence ID" value="QIZ69658.1"/>
    <property type="molecule type" value="Genomic_DNA"/>
</dbReference>
<dbReference type="AlphaFoldDB" id="A0A6H1TSS4"/>
<sequence length="103" mass="11419">MSSRLPSNPSKRVPFGEILPLSATTNRVELSRSHWVGGDLMIKNICHRISIYCWGMLEAGTEAIDESAPDSWEERVEVSELVASQPLACDRSLVAYLAKSEVE</sequence>
<dbReference type="Proteomes" id="UP000500857">
    <property type="component" value="Chromosome"/>
</dbReference>
<accession>A0A6H1TSS4</accession>
<protein>
    <submittedName>
        <fullName evidence="1">Uncharacterized protein</fullName>
    </submittedName>
</protein>
<keyword evidence="2" id="KW-1185">Reference proteome</keyword>
<evidence type="ECO:0000313" key="1">
    <source>
        <dbReference type="EMBL" id="QIZ69658.1"/>
    </source>
</evidence>